<keyword evidence="6" id="KW-1185">Reference proteome</keyword>
<dbReference type="GO" id="GO:0000049">
    <property type="term" value="F:tRNA binding"/>
    <property type="evidence" value="ECO:0007669"/>
    <property type="project" value="TreeGrafter"/>
</dbReference>
<dbReference type="EMBL" id="JARKHS020003577">
    <property type="protein sequence ID" value="KAK8785424.1"/>
    <property type="molecule type" value="Genomic_DNA"/>
</dbReference>
<dbReference type="GO" id="GO:0005737">
    <property type="term" value="C:cytoplasm"/>
    <property type="evidence" value="ECO:0007669"/>
    <property type="project" value="TreeGrafter"/>
</dbReference>
<dbReference type="CDD" id="cd02440">
    <property type="entry name" value="AdoMet_MTases"/>
    <property type="match status" value="1"/>
</dbReference>
<feature type="region of interest" description="Disordered" evidence="3">
    <location>
        <begin position="719"/>
        <end position="778"/>
    </location>
</feature>
<feature type="domain" description="Methyltransferase type 11" evidence="4">
    <location>
        <begin position="114"/>
        <end position="202"/>
    </location>
</feature>
<feature type="region of interest" description="Disordered" evidence="3">
    <location>
        <begin position="476"/>
        <end position="521"/>
    </location>
</feature>
<dbReference type="Pfam" id="PF08241">
    <property type="entry name" value="Methyltransf_11"/>
    <property type="match status" value="1"/>
</dbReference>
<feature type="compositionally biased region" description="Acidic residues" evidence="3">
    <location>
        <begin position="486"/>
        <end position="498"/>
    </location>
</feature>
<dbReference type="InterPro" id="IPR051422">
    <property type="entry name" value="AlkB_tRNA_MeTrf/Diox"/>
</dbReference>
<dbReference type="InterPro" id="IPR029063">
    <property type="entry name" value="SAM-dependent_MTases_sf"/>
</dbReference>
<dbReference type="GO" id="GO:0005634">
    <property type="term" value="C:nucleus"/>
    <property type="evidence" value="ECO:0007669"/>
    <property type="project" value="TreeGrafter"/>
</dbReference>
<organism evidence="5 6">
    <name type="scientific">Amblyomma americanum</name>
    <name type="common">Lone star tick</name>
    <dbReference type="NCBI Taxonomy" id="6943"/>
    <lineage>
        <taxon>Eukaryota</taxon>
        <taxon>Metazoa</taxon>
        <taxon>Ecdysozoa</taxon>
        <taxon>Arthropoda</taxon>
        <taxon>Chelicerata</taxon>
        <taxon>Arachnida</taxon>
        <taxon>Acari</taxon>
        <taxon>Parasitiformes</taxon>
        <taxon>Ixodida</taxon>
        <taxon>Ixodoidea</taxon>
        <taxon>Ixodidae</taxon>
        <taxon>Amblyomminae</taxon>
        <taxon>Amblyomma</taxon>
    </lineage>
</organism>
<comment type="caution">
    <text evidence="5">The sequence shown here is derived from an EMBL/GenBank/DDBJ whole genome shotgun (WGS) entry which is preliminary data.</text>
</comment>
<feature type="region of interest" description="Disordered" evidence="3">
    <location>
        <begin position="1"/>
        <end position="32"/>
    </location>
</feature>
<dbReference type="InterPro" id="IPR013216">
    <property type="entry name" value="Methyltransf_11"/>
</dbReference>
<feature type="compositionally biased region" description="Low complexity" evidence="3">
    <location>
        <begin position="260"/>
        <end position="272"/>
    </location>
</feature>
<dbReference type="PANTHER" id="PTHR13069">
    <property type="entry name" value="ALKYLATED DNA REPAIR PROTEIN ALKB HOMOLOG 8"/>
    <property type="match status" value="1"/>
</dbReference>
<evidence type="ECO:0000256" key="2">
    <source>
        <dbReference type="ARBA" id="ARBA00022679"/>
    </source>
</evidence>
<feature type="compositionally biased region" description="Low complexity" evidence="3">
    <location>
        <begin position="736"/>
        <end position="747"/>
    </location>
</feature>
<feature type="compositionally biased region" description="Low complexity" evidence="3">
    <location>
        <begin position="1407"/>
        <end position="1416"/>
    </location>
</feature>
<keyword evidence="1" id="KW-0489">Methyltransferase</keyword>
<feature type="region of interest" description="Disordered" evidence="3">
    <location>
        <begin position="958"/>
        <end position="1026"/>
    </location>
</feature>
<evidence type="ECO:0000259" key="4">
    <source>
        <dbReference type="Pfam" id="PF08241"/>
    </source>
</evidence>
<evidence type="ECO:0000256" key="3">
    <source>
        <dbReference type="SAM" id="MobiDB-lite"/>
    </source>
</evidence>
<gene>
    <name evidence="5" type="ORF">V5799_008209</name>
</gene>
<proteinExistence type="predicted"/>
<dbReference type="Proteomes" id="UP001321473">
    <property type="component" value="Unassembled WGS sequence"/>
</dbReference>
<evidence type="ECO:0000313" key="5">
    <source>
        <dbReference type="EMBL" id="KAK8785424.1"/>
    </source>
</evidence>
<dbReference type="GO" id="GO:0008757">
    <property type="term" value="F:S-adenosylmethionine-dependent methyltransferase activity"/>
    <property type="evidence" value="ECO:0007669"/>
    <property type="project" value="InterPro"/>
</dbReference>
<name>A0AAQ4FDS3_AMBAM</name>
<dbReference type="Gene3D" id="3.40.50.150">
    <property type="entry name" value="Vaccinia Virus protein VP39"/>
    <property type="match status" value="2"/>
</dbReference>
<dbReference type="GO" id="GO:0030488">
    <property type="term" value="P:tRNA methylation"/>
    <property type="evidence" value="ECO:0007669"/>
    <property type="project" value="TreeGrafter"/>
</dbReference>
<evidence type="ECO:0000313" key="6">
    <source>
        <dbReference type="Proteomes" id="UP001321473"/>
    </source>
</evidence>
<feature type="compositionally biased region" description="Acidic residues" evidence="3">
    <location>
        <begin position="1207"/>
        <end position="1234"/>
    </location>
</feature>
<feature type="compositionally biased region" description="Gly residues" evidence="3">
    <location>
        <begin position="8"/>
        <end position="29"/>
    </location>
</feature>
<feature type="region of interest" description="Disordered" evidence="3">
    <location>
        <begin position="1172"/>
        <end position="1299"/>
    </location>
</feature>
<feature type="region of interest" description="Disordered" evidence="3">
    <location>
        <begin position="224"/>
        <end position="289"/>
    </location>
</feature>
<feature type="region of interest" description="Disordered" evidence="3">
    <location>
        <begin position="336"/>
        <end position="365"/>
    </location>
</feature>
<feature type="region of interest" description="Disordered" evidence="3">
    <location>
        <begin position="1378"/>
        <end position="1422"/>
    </location>
</feature>
<dbReference type="PANTHER" id="PTHR13069:SF37">
    <property type="entry name" value="FIRE DANCER"/>
    <property type="match status" value="1"/>
</dbReference>
<sequence>MRLRRESGGGGNGGDGGADGGGRGGGGGNCSPEELQERRARCIALEKAYVHDVYEQLAPRLATPRLWPRVHQFLRDLELGSLVADVGEGGNEKKHRSDCRFSLLYISRRSFVSAGCGNGQYLEAAGLGALGCDRSSALARAAASCGGHQVVLGDALALPFRDEALDAALSVAVLHHLASTERRVQALRELARVLRVGGRVLITVWAMEQTQRKFESQDVLVPYRQPTKSSSEDRGSSVEREMTSTTTSEDDLLVYQSYNPPASDSDSAAPARSSRHRRGSVDGSDLSSPGETCYSFMRRALRKLSSTTANHRSRPYFYSSCRGGWFSDTNTAASVDSKVTSPQATEKEPQLEANAAAADAPDEEEDDGLIELRHLDAELPVEESARSRPHSSLEGEDRFVRGHGKSRSLGDVLSIIPAMLRARRRKEGSHEFQKRISTASDPREYLKRIVEERNGIVRSKSTASCCARFEHLREDYQLPPMVESQESPDEPEASEGQDSEEKPSSRAGDEDVTTNVSSQLTTSDIANGNSILSEEQLSTIVKEQLGYLQSPPTGFYGCRTKNWFNSFNNNANLEKCLISAASTATVHDYISAKVSRTGATQLARKRMRLYGQRFQEKSLLRNFYNQCSLGEVEEKRSKVDRAKDDVPMSTYYSMPDLHTLSEESTQLSKAPTEKAKVPLVEVGKQERSKDSFDSDIFVEDEEACRVLHNRRRVVKRSMSVGTNNGTEPRKQHRRFSASSASASMCASPTTPRSRNVSEDSEESVVSVRSRKCSSLQSDTSVDSEESIVSVIQRSSSEIEAIMQRRELQRAASNSLRASPLSITPGAQEASSPEFSPTFKSAPKNSPPLLGSFPRQYLEKFSDCEAVVIRDVIGAIVSFAQCTDTIYVQQWENLEDSPQQPEAKDPISEIASGDNDSDSGDTESYMSNPDCTAAGGDASCCEDDIPQIEFDVVDMDDPYYTAPDTVHEDDSLATTSESQRTQTFVTCPSTEDSSSPRCLESGTSSSEGTLEPETEVPSSENEPEGLSASYEQNVAGCLSPDFWAESTGGPSPTLSDISTIDDKVDLDADLFKSKCNIENERGLISFVSPTEESTQVDINVEEDAIYKKNTEAQAEEKDVDCSETAIKLTVVKKMSPYTRDVCEGMSHVRSGEKYWEHLLPSVLSMDSEDTPVLTDVKSSQQCVISEVSSDDSINGTVAMRKPTSQDSSPDDSLESIEECSEEEMPGESENADEPENERKTPLTTQPQADEVDKEEAGQVQPEITACEENKDDCDATGAEVNDKAEDIEDDGDSSDCPPPAFNFVVEDYSEESDSCNEQAVEENAVPTCDSLTVERLVNSTSNGSSSTASFQTVLQCPSPTTIPVEEDDVEKCAGPIGESEASEMTANHKRHDELPEEARGGLSRKESASLSSSQESLQDTDGGGSSLMLHRYYHVFREGELDSLIDKYVENLHIISSYYDRASWCVIAEKVQNMNSHAVWTPVANGRVQSFRQFRQFRRLLAVASSGVDRRALNL</sequence>
<feature type="compositionally biased region" description="Basic and acidic residues" evidence="3">
    <location>
        <begin position="499"/>
        <end position="509"/>
    </location>
</feature>
<feature type="compositionally biased region" description="Polar residues" evidence="3">
    <location>
        <begin position="971"/>
        <end position="995"/>
    </location>
</feature>
<protein>
    <recommendedName>
        <fullName evidence="4">Methyltransferase type 11 domain-containing protein</fullName>
    </recommendedName>
</protein>
<dbReference type="GO" id="GO:0002098">
    <property type="term" value="P:tRNA wobble uridine modification"/>
    <property type="evidence" value="ECO:0007669"/>
    <property type="project" value="TreeGrafter"/>
</dbReference>
<feature type="region of interest" description="Disordered" evidence="3">
    <location>
        <begin position="812"/>
        <end position="846"/>
    </location>
</feature>
<feature type="compositionally biased region" description="Polar residues" evidence="3">
    <location>
        <begin position="1175"/>
        <end position="1194"/>
    </location>
</feature>
<evidence type="ECO:0000256" key="1">
    <source>
        <dbReference type="ARBA" id="ARBA00022603"/>
    </source>
</evidence>
<keyword evidence="2" id="KW-0808">Transferase</keyword>
<accession>A0AAQ4FDS3</accession>
<feature type="compositionally biased region" description="Basic and acidic residues" evidence="3">
    <location>
        <begin position="230"/>
        <end position="242"/>
    </location>
</feature>
<dbReference type="GO" id="GO:0106335">
    <property type="term" value="F:tRNA (5-carboxymethyluridine(34)-5-O)-methyltransferase activity"/>
    <property type="evidence" value="ECO:0007669"/>
    <property type="project" value="TreeGrafter"/>
</dbReference>
<feature type="compositionally biased region" description="Basic and acidic residues" evidence="3">
    <location>
        <begin position="1389"/>
        <end position="1406"/>
    </location>
</feature>
<feature type="region of interest" description="Disordered" evidence="3">
    <location>
        <begin position="893"/>
        <end position="929"/>
    </location>
</feature>
<dbReference type="SUPFAM" id="SSF53335">
    <property type="entry name" value="S-adenosyl-L-methionine-dependent methyltransferases"/>
    <property type="match status" value="1"/>
</dbReference>
<reference evidence="5 6" key="1">
    <citation type="journal article" date="2023" name="Arcadia Sci">
        <title>De novo assembly of a long-read Amblyomma americanum tick genome.</title>
        <authorList>
            <person name="Chou S."/>
            <person name="Poskanzer K.E."/>
            <person name="Rollins M."/>
            <person name="Thuy-Boun P.S."/>
        </authorList>
    </citation>
    <scope>NUCLEOTIDE SEQUENCE [LARGE SCALE GENOMIC DNA]</scope>
    <source>
        <strain evidence="5">F_SG_1</strain>
        <tissue evidence="5">Salivary glands</tissue>
    </source>
</reference>
<feature type="compositionally biased region" description="Low complexity" evidence="3">
    <location>
        <begin position="998"/>
        <end position="1010"/>
    </location>
</feature>
<feature type="compositionally biased region" description="Low complexity" evidence="3">
    <location>
        <begin position="763"/>
        <end position="778"/>
    </location>
</feature>
<feature type="compositionally biased region" description="Polar residues" evidence="3">
    <location>
        <begin position="828"/>
        <end position="838"/>
    </location>
</feature>